<evidence type="ECO:0000256" key="1">
    <source>
        <dbReference type="ARBA" id="ARBA00022448"/>
    </source>
</evidence>
<evidence type="ECO:0000313" key="5">
    <source>
        <dbReference type="EMBL" id="EDM77123.1"/>
    </source>
</evidence>
<organism evidence="5 6">
    <name type="scientific">Plesiocystis pacifica SIR-1</name>
    <dbReference type="NCBI Taxonomy" id="391625"/>
    <lineage>
        <taxon>Bacteria</taxon>
        <taxon>Pseudomonadati</taxon>
        <taxon>Myxococcota</taxon>
        <taxon>Polyangia</taxon>
        <taxon>Nannocystales</taxon>
        <taxon>Nannocystaceae</taxon>
        <taxon>Plesiocystis</taxon>
    </lineage>
</organism>
<dbReference type="InterPro" id="IPR003593">
    <property type="entry name" value="AAA+_ATPase"/>
</dbReference>
<dbReference type="eggNOG" id="COG1127">
    <property type="taxonomic scope" value="Bacteria"/>
</dbReference>
<dbReference type="PROSITE" id="PS50893">
    <property type="entry name" value="ABC_TRANSPORTER_2"/>
    <property type="match status" value="1"/>
</dbReference>
<dbReference type="EMBL" id="ABCS01000051">
    <property type="protein sequence ID" value="EDM77123.1"/>
    <property type="molecule type" value="Genomic_DNA"/>
</dbReference>
<keyword evidence="1" id="KW-0813">Transport</keyword>
<comment type="caution">
    <text evidence="5">The sequence shown here is derived from an EMBL/GenBank/DDBJ whole genome shotgun (WGS) entry which is preliminary data.</text>
</comment>
<dbReference type="Pfam" id="PF00005">
    <property type="entry name" value="ABC_tran"/>
    <property type="match status" value="1"/>
</dbReference>
<keyword evidence="2" id="KW-0547">Nucleotide-binding</keyword>
<proteinExistence type="predicted"/>
<protein>
    <submittedName>
        <fullName evidence="5">Putative ABC transporter ATP-binding protein</fullName>
    </submittedName>
</protein>
<dbReference type="OrthoDB" id="9809450at2"/>
<evidence type="ECO:0000259" key="4">
    <source>
        <dbReference type="PROSITE" id="PS50893"/>
    </source>
</evidence>
<dbReference type="Proteomes" id="UP000005801">
    <property type="component" value="Unassembled WGS sequence"/>
</dbReference>
<dbReference type="GO" id="GO:0016887">
    <property type="term" value="F:ATP hydrolysis activity"/>
    <property type="evidence" value="ECO:0007669"/>
    <property type="project" value="InterPro"/>
</dbReference>
<dbReference type="STRING" id="391625.PPSIR1_30611"/>
<dbReference type="GO" id="GO:0005524">
    <property type="term" value="F:ATP binding"/>
    <property type="evidence" value="ECO:0007669"/>
    <property type="project" value="UniProtKB-KW"/>
</dbReference>
<dbReference type="PANTHER" id="PTHR43023:SF6">
    <property type="entry name" value="INTERMEMBRANE PHOSPHOLIPID TRANSPORT SYSTEM ATP-BINDING PROTEIN MLAF"/>
    <property type="match status" value="1"/>
</dbReference>
<dbReference type="RefSeq" id="WP_006973677.1">
    <property type="nucleotide sequence ID" value="NZ_ABCS01000051.1"/>
</dbReference>
<gene>
    <name evidence="5" type="ORF">PPSIR1_30611</name>
</gene>
<dbReference type="PROSITE" id="PS00211">
    <property type="entry name" value="ABC_TRANSPORTER_1"/>
    <property type="match status" value="1"/>
</dbReference>
<dbReference type="PANTHER" id="PTHR43023">
    <property type="entry name" value="PROTEIN TRIGALACTOSYLDIACYLGLYCEROL 3, CHLOROPLASTIC"/>
    <property type="match status" value="1"/>
</dbReference>
<feature type="domain" description="ABC transporter" evidence="4">
    <location>
        <begin position="13"/>
        <end position="255"/>
    </location>
</feature>
<evidence type="ECO:0000256" key="3">
    <source>
        <dbReference type="ARBA" id="ARBA00022840"/>
    </source>
</evidence>
<evidence type="ECO:0000256" key="2">
    <source>
        <dbReference type="ARBA" id="ARBA00022741"/>
    </source>
</evidence>
<dbReference type="SUPFAM" id="SSF52540">
    <property type="entry name" value="P-loop containing nucleoside triphosphate hydrolases"/>
    <property type="match status" value="1"/>
</dbReference>
<dbReference type="InterPro" id="IPR003439">
    <property type="entry name" value="ABC_transporter-like_ATP-bd"/>
</dbReference>
<dbReference type="InterPro" id="IPR017871">
    <property type="entry name" value="ABC_transporter-like_CS"/>
</dbReference>
<name>A6GAD5_9BACT</name>
<dbReference type="AlphaFoldDB" id="A6GAD5"/>
<evidence type="ECO:0000313" key="6">
    <source>
        <dbReference type="Proteomes" id="UP000005801"/>
    </source>
</evidence>
<dbReference type="Gene3D" id="3.40.50.300">
    <property type="entry name" value="P-loop containing nucleotide triphosphate hydrolases"/>
    <property type="match status" value="1"/>
</dbReference>
<dbReference type="InterPro" id="IPR027417">
    <property type="entry name" value="P-loop_NTPase"/>
</dbReference>
<reference evidence="5 6" key="1">
    <citation type="submission" date="2007-06" db="EMBL/GenBank/DDBJ databases">
        <authorList>
            <person name="Shimkets L."/>
            <person name="Ferriera S."/>
            <person name="Johnson J."/>
            <person name="Kravitz S."/>
            <person name="Beeson K."/>
            <person name="Sutton G."/>
            <person name="Rogers Y.-H."/>
            <person name="Friedman R."/>
            <person name="Frazier M."/>
            <person name="Venter J.C."/>
        </authorList>
    </citation>
    <scope>NUCLEOTIDE SEQUENCE [LARGE SCALE GENOMIC DNA]</scope>
    <source>
        <strain evidence="5 6">SIR-1</strain>
    </source>
</reference>
<keyword evidence="3 5" id="KW-0067">ATP-binding</keyword>
<keyword evidence="6" id="KW-1185">Reference proteome</keyword>
<sequence length="265" mass="29307">MSAPKQRDDTPAVVLENVSKSFGSHTVLDGVNLTIPRGTICVMLGPSGTGKSVLLRCLVGLLRPDTGRVLVFGENVAELDEKRARDRDRLFAVRRRFGMLFQDGALFDDMSVFDNVAFPMRLHTKMREDEIREKVRDRLARVGVAHAEDKFPSELSGGMRKRVAFARAIAIDPDIVLCDEPSSGLDPVMSATLDELILELHRTLGMTFIIISHDTAEARMVAQYIGMLANGKLVTFGPADQVFAENHPALEQFFTRQTVGPIKVV</sequence>
<accession>A6GAD5</accession>
<dbReference type="CDD" id="cd03261">
    <property type="entry name" value="ABC_Org_Solvent_Resistant"/>
    <property type="match status" value="1"/>
</dbReference>
<dbReference type="SMART" id="SM00382">
    <property type="entry name" value="AAA"/>
    <property type="match status" value="1"/>
</dbReference>